<evidence type="ECO:0000256" key="1">
    <source>
        <dbReference type="SAM" id="Phobius"/>
    </source>
</evidence>
<comment type="caution">
    <text evidence="3">The sequence shown here is derived from an EMBL/GenBank/DDBJ whole genome shotgun (WGS) entry which is preliminary data.</text>
</comment>
<dbReference type="Proteomes" id="UP000245509">
    <property type="component" value="Unassembled WGS sequence"/>
</dbReference>
<feature type="transmembrane region" description="Helical" evidence="1">
    <location>
        <begin position="6"/>
        <end position="25"/>
    </location>
</feature>
<evidence type="ECO:0008006" key="4">
    <source>
        <dbReference type="Google" id="ProtNLM"/>
    </source>
</evidence>
<sequence length="440" mass="51307">MSKRIILYYLIALFIVLLGFLLILYSERFNFSYSNEYSVYIPAVLNQSNNLSGEVTQFFLRISPGSGNVYASIPPISYDDYELAYLFAKVAACNIYPNKCNNYDYYFSSNDVLFAEGFSGTAGLTLLVLEALSNKTAIVDYPITGFMLPNGIIAPVEGIRYKLNATLQYFPYMVAPYYNNSNIIPVYTILDLEKIYFGEQFNSTYNVPQDYIDVMKNITNEICSGINNSTVNYYISLGDYYTAASLCFEQKVTNPKFYPNITREELEKDITDFYNYINNYQCFGNYECEEIKYQVISRLENANETLDNLQESYWRYYSAIGWAQFLSITDNIYKENECSLIDQQYTLMQYLYQYQLPLNLSCFEKMDYLSNLYYLYITNSTNYISNDTIKSIEQLDYYYYNKYGFSITSYNYLQFGKDLINMGNINSGLYYLILSTEYAI</sequence>
<name>A0A2T9WME3_NANST</name>
<dbReference type="EMBL" id="QEFP02000004">
    <property type="protein sequence ID" value="MCC5446987.1"/>
    <property type="molecule type" value="Genomic_DNA"/>
</dbReference>
<keyword evidence="1" id="KW-1133">Transmembrane helix</keyword>
<gene>
    <name evidence="2" type="ORF">DDW03_001045</name>
    <name evidence="3" type="ORF">DDW03_00515</name>
</gene>
<keyword evidence="1" id="KW-0812">Transmembrane</keyword>
<keyword evidence="1" id="KW-0472">Membrane</keyword>
<evidence type="ECO:0000313" key="2">
    <source>
        <dbReference type="EMBL" id="MCC5446987.1"/>
    </source>
</evidence>
<evidence type="ECO:0000313" key="3">
    <source>
        <dbReference type="EMBL" id="PVU68994.1"/>
    </source>
</evidence>
<dbReference type="EMBL" id="QEFP01000001">
    <property type="protein sequence ID" value="PVU68994.1"/>
    <property type="molecule type" value="Genomic_DNA"/>
</dbReference>
<reference evidence="3" key="2">
    <citation type="submission" date="2017-05" db="EMBL/GenBank/DDBJ databases">
        <authorList>
            <person name="Song R."/>
            <person name="Chenine A.L."/>
            <person name="Ruprecht R.M."/>
        </authorList>
    </citation>
    <scope>NUCLEOTIDE SEQUENCE</scope>
    <source>
        <strain evidence="3">SCGC AB-777_F03</strain>
    </source>
</reference>
<reference evidence="3" key="1">
    <citation type="journal article" date="2015" name="Appl. Environ. Microbiol.">
        <title>Nanoarchaeota, Their Sulfolobales Host, and Nanoarchaeota Virus Distribution across Yellowstone National Park Hot Springs.</title>
        <authorList>
            <person name="Munson-McGee J.H."/>
            <person name="Field E.K."/>
            <person name="Bateson M."/>
            <person name="Rooney C."/>
            <person name="Stepanauskas R."/>
            <person name="Young M.J."/>
        </authorList>
    </citation>
    <scope>NUCLEOTIDE SEQUENCE [LARGE SCALE GENOMIC DNA]</scope>
    <source>
        <strain evidence="3">SCGC AB-777_F03</strain>
    </source>
</reference>
<organism evidence="3">
    <name type="scientific">Nanobsidianus stetteri</name>
    <dbReference type="NCBI Taxonomy" id="1294122"/>
    <lineage>
        <taxon>Archaea</taxon>
        <taxon>Nanobdellota</taxon>
        <taxon>Candidatus Nanoarchaeia</taxon>
        <taxon>Nanoarchaeales</taxon>
        <taxon>Nanopusillaceae</taxon>
        <taxon>Candidatus Nanobsidianus</taxon>
    </lineage>
</organism>
<dbReference type="Gene3D" id="3.30.230.10">
    <property type="match status" value="1"/>
</dbReference>
<dbReference type="AlphaFoldDB" id="A0A2T9WME3"/>
<reference evidence="2" key="4">
    <citation type="submission" date="2021-11" db="EMBL/GenBank/DDBJ databases">
        <authorList>
            <person name="Munson-Mcgee J."/>
            <person name="Field E."/>
            <person name="Bateson M."/>
            <person name="Rooney C."/>
            <person name="Stepanauskas R."/>
            <person name="Young M."/>
        </authorList>
    </citation>
    <scope>NUCLEOTIDE SEQUENCE</scope>
    <source>
        <strain evidence="2">SCGC AB-777_F03</strain>
    </source>
</reference>
<proteinExistence type="predicted"/>
<dbReference type="InterPro" id="IPR014721">
    <property type="entry name" value="Ribsml_uS5_D2-typ_fold_subgr"/>
</dbReference>
<dbReference type="RefSeq" id="WP_228615214.1">
    <property type="nucleotide sequence ID" value="NZ_QEFP02000004.1"/>
</dbReference>
<accession>A0A2T9WME3</accession>
<reference evidence="2" key="3">
    <citation type="submission" date="2017-05" db="EMBL/GenBank/DDBJ databases">
        <authorList>
            <person name="Munson-Mcgee J.H."/>
        </authorList>
    </citation>
    <scope>NUCLEOTIDE SEQUENCE</scope>
    <source>
        <strain evidence="2">SCGC AB-777_F03</strain>
    </source>
</reference>
<protein>
    <recommendedName>
        <fullName evidence="4">Archaeal serine protease</fullName>
    </recommendedName>
</protein>